<dbReference type="InterPro" id="IPR055398">
    <property type="entry name" value="Rossmann-like_BshC"/>
</dbReference>
<accession>A0A538SCD3</accession>
<evidence type="ECO:0000259" key="2">
    <source>
        <dbReference type="Pfam" id="PF24850"/>
    </source>
</evidence>
<sequence>MRARSSRSSKRPPEFGVTTRRVVRRRVCGTPRASVKRALRLTGPGRLPRIHCAHAHSQPRPCSPAPRRCRGAPFRSEPLALVTRSLPIRARLEPRPEPPFDRLYDPLVHDLVHEGELARERFASRWPDTAALRRLAETKRAPLGKELARSLAEYHRRLGATEASLAALERVARGEAVCTVAGQQPAPLGGPLYSLHKTASAAGMCGVVTQRTGVPCVPLFWMHGEDSDFAEIRSATLGGPGLELRDLTLPAAAHPEGGLVGSLPTGPLARLVEQALAVWSGLGGAGEARTLLETPLSRARDLGEAYSALMLALFGGCGLVVVDPRLPEFRAAARDLIYRYLERAESLSAAARAAGDLLERRIGRRPLADPALESFMFAVEDGVRRKVTVAEARSLGRQKPLSPSVALRPVIQDGVFPTVAMACGASEIAYLAQLREVFEGVGVAAACPVPRLSATWMPPAAVELLQASGAQAWDLVAGADQALKSLAEREVPAEVRAELERARLSTLQALERFAGTSARVDPSLPQMVESARGKVDYQFARLLEGLTSKSRHRLERLHPEWPRVRYYLLPGDRLQERRLASLEVIAYRGAAAASELCELAEEQAERLQRGVHEHLVLDL</sequence>
<dbReference type="AlphaFoldDB" id="A0A538SCD3"/>
<gene>
    <name evidence="3" type="primary">bshC</name>
    <name evidence="3" type="ORF">E6K73_10730</name>
</gene>
<comment type="caution">
    <text evidence="3">The sequence shown here is derived from an EMBL/GenBank/DDBJ whole genome shotgun (WGS) entry which is preliminary data.</text>
</comment>
<name>A0A538SCD3_UNCEI</name>
<evidence type="ECO:0000313" key="4">
    <source>
        <dbReference type="Proteomes" id="UP000320184"/>
    </source>
</evidence>
<dbReference type="InterPro" id="IPR055399">
    <property type="entry name" value="CC_BshC"/>
</dbReference>
<dbReference type="EMBL" id="VBOT01000129">
    <property type="protein sequence ID" value="TMQ49022.1"/>
    <property type="molecule type" value="Genomic_DNA"/>
</dbReference>
<organism evidence="3 4">
    <name type="scientific">Eiseniibacteriota bacterium</name>
    <dbReference type="NCBI Taxonomy" id="2212470"/>
    <lineage>
        <taxon>Bacteria</taxon>
        <taxon>Candidatus Eiseniibacteriota</taxon>
    </lineage>
</organism>
<dbReference type="Proteomes" id="UP000320184">
    <property type="component" value="Unassembled WGS sequence"/>
</dbReference>
<dbReference type="Pfam" id="PF10079">
    <property type="entry name" value="Rossmann-like_BshC"/>
    <property type="match status" value="1"/>
</dbReference>
<evidence type="ECO:0000313" key="3">
    <source>
        <dbReference type="EMBL" id="TMQ49022.1"/>
    </source>
</evidence>
<feature type="domain" description="Bacillithiol biosynthesis BshC C-terminal coiled-coil" evidence="2">
    <location>
        <begin position="455"/>
        <end position="600"/>
    </location>
</feature>
<evidence type="ECO:0000259" key="1">
    <source>
        <dbReference type="Pfam" id="PF10079"/>
    </source>
</evidence>
<proteinExistence type="predicted"/>
<dbReference type="Pfam" id="PF24850">
    <property type="entry name" value="CC_BshC"/>
    <property type="match status" value="1"/>
</dbReference>
<feature type="domain" description="Bacillithiol biosynthesis BshC N-terminal Rossmann-like" evidence="1">
    <location>
        <begin position="105"/>
        <end position="451"/>
    </location>
</feature>
<reference evidence="3 4" key="1">
    <citation type="journal article" date="2019" name="Nat. Microbiol.">
        <title>Mediterranean grassland soil C-N compound turnover is dependent on rainfall and depth, and is mediated by genomically divergent microorganisms.</title>
        <authorList>
            <person name="Diamond S."/>
            <person name="Andeer P.F."/>
            <person name="Li Z."/>
            <person name="Crits-Christoph A."/>
            <person name="Burstein D."/>
            <person name="Anantharaman K."/>
            <person name="Lane K.R."/>
            <person name="Thomas B.C."/>
            <person name="Pan C."/>
            <person name="Northen T.R."/>
            <person name="Banfield J.F."/>
        </authorList>
    </citation>
    <scope>NUCLEOTIDE SEQUENCE [LARGE SCALE GENOMIC DNA]</scope>
    <source>
        <strain evidence="3">WS_3</strain>
    </source>
</reference>
<protein>
    <submittedName>
        <fullName evidence="3">Bacillithiol biosynthesis BshC</fullName>
    </submittedName>
</protein>